<dbReference type="AlphaFoldDB" id="A4BAB7"/>
<keyword evidence="1" id="KW-0732">Signal</keyword>
<feature type="chain" id="PRO_5002666328" description="Solute-binding protein family 3/N-terminal domain-containing protein" evidence="1">
    <location>
        <begin position="21"/>
        <end position="289"/>
    </location>
</feature>
<gene>
    <name evidence="2" type="ORF">MED297_10196</name>
</gene>
<feature type="signal peptide" evidence="1">
    <location>
        <begin position="1"/>
        <end position="20"/>
    </location>
</feature>
<dbReference type="HOGENOM" id="CLU_066015_1_0_6"/>
<evidence type="ECO:0000256" key="1">
    <source>
        <dbReference type="SAM" id="SignalP"/>
    </source>
</evidence>
<evidence type="ECO:0000313" key="2">
    <source>
        <dbReference type="EMBL" id="EAR10873.1"/>
    </source>
</evidence>
<keyword evidence="3" id="KW-1185">Reference proteome</keyword>
<dbReference type="EMBL" id="AAOE01000002">
    <property type="protein sequence ID" value="EAR10873.1"/>
    <property type="molecule type" value="Genomic_DNA"/>
</dbReference>
<accession>A4BAB7</accession>
<comment type="caution">
    <text evidence="2">The sequence shown here is derived from an EMBL/GenBank/DDBJ whole genome shotgun (WGS) entry which is preliminary data.</text>
</comment>
<name>A4BAB7_9GAMM</name>
<dbReference type="STRING" id="314283.MED297_10196"/>
<reference evidence="2 3" key="1">
    <citation type="submission" date="2006-02" db="EMBL/GenBank/DDBJ databases">
        <authorList>
            <person name="Pinhassi J."/>
            <person name="Pedros-Alio C."/>
            <person name="Ferriera S."/>
            <person name="Johnson J."/>
            <person name="Kravitz S."/>
            <person name="Halpern A."/>
            <person name="Remington K."/>
            <person name="Beeson K."/>
            <person name="Tran B."/>
            <person name="Rogers Y.-H."/>
            <person name="Friedman R."/>
            <person name="Venter J.C."/>
        </authorList>
    </citation>
    <scope>NUCLEOTIDE SEQUENCE [LARGE SCALE GENOMIC DNA]</scope>
    <source>
        <strain evidence="2 3">MED297</strain>
    </source>
</reference>
<dbReference type="RefSeq" id="WP_008041433.1">
    <property type="nucleotide sequence ID" value="NZ_CH724149.1"/>
</dbReference>
<proteinExistence type="predicted"/>
<sequence length="289" mass="32071">MISRCLIVLTCSLTLSGVWADPILIAREHTDMSPFALVIKTLEAALQASDAPTSLIWADATDMNQTRAIIEMEQCNAPFDVYFTGYDATRESRLLQVDVPLTGGLLGVRVLAVRNDRVDELAARVNQPRGLVIGSGSGWPGTRILQSYGYSVQTAPYLSLWQMLESGRVDAFQRGIQEAQLELASRPELTTLPNTLFIFPMDFFLYVSPCRADLHQQLTETLTAFADSGALEQLLRKDPTVQNAIAQLSQPETRVRVMAEPDDPDPIYDLLLRYGLTEVQALLRQQLAN</sequence>
<organism evidence="2 3">
    <name type="scientific">Reinekea blandensis MED297</name>
    <dbReference type="NCBI Taxonomy" id="314283"/>
    <lineage>
        <taxon>Bacteria</taxon>
        <taxon>Pseudomonadati</taxon>
        <taxon>Pseudomonadota</taxon>
        <taxon>Gammaproteobacteria</taxon>
        <taxon>Oceanospirillales</taxon>
        <taxon>Saccharospirillaceae</taxon>
        <taxon>Reinekea</taxon>
    </lineage>
</organism>
<dbReference type="SUPFAM" id="SSF53850">
    <property type="entry name" value="Periplasmic binding protein-like II"/>
    <property type="match status" value="1"/>
</dbReference>
<dbReference type="OrthoDB" id="547680at2"/>
<protein>
    <recommendedName>
        <fullName evidence="4">Solute-binding protein family 3/N-terminal domain-containing protein</fullName>
    </recommendedName>
</protein>
<dbReference type="Proteomes" id="UP000005953">
    <property type="component" value="Unassembled WGS sequence"/>
</dbReference>
<evidence type="ECO:0000313" key="3">
    <source>
        <dbReference type="Proteomes" id="UP000005953"/>
    </source>
</evidence>
<evidence type="ECO:0008006" key="4">
    <source>
        <dbReference type="Google" id="ProtNLM"/>
    </source>
</evidence>